<dbReference type="EMBL" id="LT840184">
    <property type="protein sequence ID" value="SMF90199.1"/>
    <property type="molecule type" value="Genomic_DNA"/>
</dbReference>
<proteinExistence type="predicted"/>
<dbReference type="Proteomes" id="UP000192940">
    <property type="component" value="Chromosome I"/>
</dbReference>
<name>A0A1X7HNZ3_9BACL</name>
<organism evidence="1 2">
    <name type="scientific">Paenibacillus uliginis N3/975</name>
    <dbReference type="NCBI Taxonomy" id="1313296"/>
    <lineage>
        <taxon>Bacteria</taxon>
        <taxon>Bacillati</taxon>
        <taxon>Bacillota</taxon>
        <taxon>Bacilli</taxon>
        <taxon>Bacillales</taxon>
        <taxon>Paenibacillaceae</taxon>
        <taxon>Paenibacillus</taxon>
    </lineage>
</organism>
<gene>
    <name evidence="1" type="ORF">SAMN05661091_4931</name>
</gene>
<protein>
    <submittedName>
        <fullName evidence="1">Uncharacterized protein</fullName>
    </submittedName>
</protein>
<reference evidence="2" key="1">
    <citation type="submission" date="2017-04" db="EMBL/GenBank/DDBJ databases">
        <authorList>
            <person name="Varghese N."/>
            <person name="Submissions S."/>
        </authorList>
    </citation>
    <scope>NUCLEOTIDE SEQUENCE [LARGE SCALE GENOMIC DNA]</scope>
    <source>
        <strain evidence="2">N3/975</strain>
    </source>
</reference>
<dbReference type="AlphaFoldDB" id="A0A1X7HNZ3"/>
<evidence type="ECO:0000313" key="1">
    <source>
        <dbReference type="EMBL" id="SMF90199.1"/>
    </source>
</evidence>
<sequence>MAVTIQNDLSVYIVIIHTLEKLVLSFTESNFSDKFIKLFIAIYSTNQSSHEIRRTLQISKPTYYRWRKQILLIFPQIEKKFSNRR</sequence>
<accession>A0A1X7HNZ3</accession>
<evidence type="ECO:0000313" key="2">
    <source>
        <dbReference type="Proteomes" id="UP000192940"/>
    </source>
</evidence>
<keyword evidence="2" id="KW-1185">Reference proteome</keyword>